<protein>
    <submittedName>
        <fullName evidence="2">Uncharacterized protein</fullName>
    </submittedName>
</protein>
<keyword evidence="1" id="KW-0812">Transmembrane</keyword>
<organism evidence="2 3">
    <name type="scientific">Ponticaulis profundi</name>
    <dbReference type="NCBI Taxonomy" id="2665222"/>
    <lineage>
        <taxon>Bacteria</taxon>
        <taxon>Pseudomonadati</taxon>
        <taxon>Pseudomonadota</taxon>
        <taxon>Alphaproteobacteria</taxon>
        <taxon>Hyphomonadales</taxon>
        <taxon>Hyphomonadaceae</taxon>
        <taxon>Ponticaulis</taxon>
    </lineage>
</organism>
<accession>A0ABW1S7Z7</accession>
<comment type="caution">
    <text evidence="2">The sequence shown here is derived from an EMBL/GenBank/DDBJ whole genome shotgun (WGS) entry which is preliminary data.</text>
</comment>
<keyword evidence="1" id="KW-1133">Transmembrane helix</keyword>
<keyword evidence="3" id="KW-1185">Reference proteome</keyword>
<reference evidence="3" key="1">
    <citation type="journal article" date="2019" name="Int. J. Syst. Evol. Microbiol.">
        <title>The Global Catalogue of Microorganisms (GCM) 10K type strain sequencing project: providing services to taxonomists for standard genome sequencing and annotation.</title>
        <authorList>
            <consortium name="The Broad Institute Genomics Platform"/>
            <consortium name="The Broad Institute Genome Sequencing Center for Infectious Disease"/>
            <person name="Wu L."/>
            <person name="Ma J."/>
        </authorList>
    </citation>
    <scope>NUCLEOTIDE SEQUENCE [LARGE SCALE GENOMIC DNA]</scope>
    <source>
        <strain evidence="3">CGMCC-1.15741</strain>
    </source>
</reference>
<feature type="transmembrane region" description="Helical" evidence="1">
    <location>
        <begin position="6"/>
        <end position="27"/>
    </location>
</feature>
<keyword evidence="1" id="KW-0472">Membrane</keyword>
<dbReference type="EMBL" id="JBHSSW010000008">
    <property type="protein sequence ID" value="MFC6197791.1"/>
    <property type="molecule type" value="Genomic_DNA"/>
</dbReference>
<evidence type="ECO:0000313" key="3">
    <source>
        <dbReference type="Proteomes" id="UP001596303"/>
    </source>
</evidence>
<evidence type="ECO:0000256" key="1">
    <source>
        <dbReference type="SAM" id="Phobius"/>
    </source>
</evidence>
<evidence type="ECO:0000313" key="2">
    <source>
        <dbReference type="EMBL" id="MFC6197791.1"/>
    </source>
</evidence>
<gene>
    <name evidence="2" type="ORF">ACFQDM_06865</name>
</gene>
<proteinExistence type="predicted"/>
<dbReference type="Proteomes" id="UP001596303">
    <property type="component" value="Unassembled WGS sequence"/>
</dbReference>
<feature type="transmembrane region" description="Helical" evidence="1">
    <location>
        <begin position="58"/>
        <end position="82"/>
    </location>
</feature>
<feature type="transmembrane region" description="Helical" evidence="1">
    <location>
        <begin position="102"/>
        <end position="120"/>
    </location>
</feature>
<dbReference type="RefSeq" id="WP_377377205.1">
    <property type="nucleotide sequence ID" value="NZ_JBHSSW010000008.1"/>
</dbReference>
<name>A0ABW1S7Z7_9PROT</name>
<sequence length="138" mass="15747">MTFIMQNLLILVMVGQLVTVYFIFNFISSQKWLAPIPPDWLFPAWLPARDNWKNGFRWFCRFVAALSAIALLAGAAASLAGLLVQNYAGMPYRGERLNDFGVFLRSTGGFVVLFFLLGAMERVTLKHIELKKERDREN</sequence>